<dbReference type="AlphaFoldDB" id="A0A8H7GS39"/>
<feature type="compositionally biased region" description="Basic and acidic residues" evidence="1">
    <location>
        <begin position="80"/>
        <end position="89"/>
    </location>
</feature>
<comment type="caution">
    <text evidence="2">The sequence shown here is derived from an EMBL/GenBank/DDBJ whole genome shotgun (WGS) entry which is preliminary data.</text>
</comment>
<keyword evidence="3" id="KW-1185">Reference proteome</keyword>
<reference evidence="2" key="1">
    <citation type="submission" date="2020-10" db="EMBL/GenBank/DDBJ databases">
        <title>The Whole-Genome Sequence of Metschnikowia persimmonesis, a Novel Endophytic Yeast Species Isolated from Medicinal Plant Diospyros kaki Thumb.</title>
        <authorList>
            <person name="Rahmat E."/>
            <person name="Kang Y."/>
        </authorList>
    </citation>
    <scope>NUCLEOTIDE SEQUENCE</scope>
    <source>
        <strain evidence="2">KIOM G15050</strain>
    </source>
</reference>
<evidence type="ECO:0000313" key="3">
    <source>
        <dbReference type="Proteomes" id="UP000649328"/>
    </source>
</evidence>
<proteinExistence type="predicted"/>
<dbReference type="Proteomes" id="UP000649328">
    <property type="component" value="Unassembled WGS sequence"/>
</dbReference>
<organism evidence="2 3">
    <name type="scientific">Metschnikowia pulcherrima</name>
    <dbReference type="NCBI Taxonomy" id="27326"/>
    <lineage>
        <taxon>Eukaryota</taxon>
        <taxon>Fungi</taxon>
        <taxon>Dikarya</taxon>
        <taxon>Ascomycota</taxon>
        <taxon>Saccharomycotina</taxon>
        <taxon>Pichiomycetes</taxon>
        <taxon>Metschnikowiaceae</taxon>
        <taxon>Metschnikowia</taxon>
    </lineage>
</organism>
<accession>A0A8H7GS39</accession>
<protein>
    <submittedName>
        <fullName evidence="2">Uncharacterized protein</fullName>
    </submittedName>
</protein>
<feature type="region of interest" description="Disordered" evidence="1">
    <location>
        <begin position="79"/>
        <end position="109"/>
    </location>
</feature>
<sequence length="305" mass="33542">MKKEKVLVLAEDTLGGEQDDLSVEPKLKTERKTKKNKFIIDTLNLESLDMDSSEAANETTTKPFEYEVDLEQLRTQFADESVKKADKEKKKSKKKREQSKDVNAPKTSKLKKRLGKCLESLLGGLDGRSRVHTGDELPVGDGKGTPCVRGLHIRTTTGLNALPWSLQLQFSHDVVDLHDLLTFISEASGLLALQEVLTVRATGILKDAWTVANTSHNAVFLPNGQSAGFTSEAFLTVFTAFMKDESGFSYTFLSSPCKKSVESECSSQPNFPVSETKVTSTPFFSKYSYGCEASTKKTPVLAPSS</sequence>
<gene>
    <name evidence="2" type="ORF">HF325_003962</name>
</gene>
<evidence type="ECO:0000256" key="1">
    <source>
        <dbReference type="SAM" id="MobiDB-lite"/>
    </source>
</evidence>
<dbReference type="EMBL" id="JACBPP010000005">
    <property type="protein sequence ID" value="KAF8001461.1"/>
    <property type="molecule type" value="Genomic_DNA"/>
</dbReference>
<evidence type="ECO:0000313" key="2">
    <source>
        <dbReference type="EMBL" id="KAF8001461.1"/>
    </source>
</evidence>
<name>A0A8H7GS39_9ASCO</name>